<dbReference type="OrthoDB" id="7052423at2"/>
<dbReference type="RefSeq" id="WP_143227200.1">
    <property type="nucleotide sequence ID" value="NZ_FZNP01000008.1"/>
</dbReference>
<sequence length="698" mass="77724">MHIENLVRLVETFNPAQLQDAAILYLRMRGFQNPELSDGWSDGGTDVRVLNAINAKSKIAIQVSVEKKWKAKISEDLRKAIENYEIESFIYISSRRLPELEFEKTKDKLKEETGVAIERVDGQSLASAFFTEGRTSELLKIGGIHHNEEIGYSSKESSFVNQALFSYLFFSDDIRDFRERILDSITLAYLSENENTSTSRSVNTLSRGIAQETFGSSQKSSAFASTIDRLLQDGSILASEDGLKLSQISRDHVETSRALNEREWTLLIEKIMTVLRRELPNISDAEVDEVVRFLGATATGVGTSAKGAFGTKDASSLKHHLRKRIAELDSMLHSLGAMDDNGRRALISDLMNMTTSSQAGKALAASEVFGFLSSLTVTELSAAFGGHRTNPNLILDSNVAIPMLLNLYYGAGTTRFFASAKILHSLVSETGLQLSLPQDYLEEAAFHLIQASRQYPAVVDYDDDLRMSTNAYVAHYVTLRKAGHPRTFLKYLAGLGATSELLGQDSRTARNQLMIKLRHLFARYGVEICFSDRPDQIARVAAEGEFSIAAKSLGRQRANILARHDANIIAHLQETMKSSPDYPILVTWDRVFHGLNNDNDHWVALDPATTVDLLSMTDTKKFGSPLASATVIAMSLSEEDAEKGAQVTDWLVRSNLVDLADADQRDIALRFKSEHLRHSADNRDSVLREAWDDWRKSE</sequence>
<keyword evidence="2" id="KW-1185">Reference proteome</keyword>
<reference evidence="2" key="1">
    <citation type="submission" date="2017-06" db="EMBL/GenBank/DDBJ databases">
        <authorList>
            <person name="Varghese N."/>
            <person name="Submissions S."/>
        </authorList>
    </citation>
    <scope>NUCLEOTIDE SEQUENCE [LARGE SCALE GENOMIC DNA]</scope>
    <source>
        <strain evidence="2">DSM 44485</strain>
    </source>
</reference>
<dbReference type="EMBL" id="FZNP01000008">
    <property type="protein sequence ID" value="SNR92876.1"/>
    <property type="molecule type" value="Genomic_DNA"/>
</dbReference>
<dbReference type="Proteomes" id="UP000198420">
    <property type="component" value="Unassembled WGS sequence"/>
</dbReference>
<gene>
    <name evidence="1" type="ORF">SAMN06265355_108332</name>
</gene>
<proteinExistence type="predicted"/>
<accession>A0A239AB37</accession>
<organism evidence="1 2">
    <name type="scientific">Actinomadura mexicana</name>
    <dbReference type="NCBI Taxonomy" id="134959"/>
    <lineage>
        <taxon>Bacteria</taxon>
        <taxon>Bacillati</taxon>
        <taxon>Actinomycetota</taxon>
        <taxon>Actinomycetes</taxon>
        <taxon>Streptosporangiales</taxon>
        <taxon>Thermomonosporaceae</taxon>
        <taxon>Actinomadura</taxon>
    </lineage>
</organism>
<evidence type="ECO:0008006" key="3">
    <source>
        <dbReference type="Google" id="ProtNLM"/>
    </source>
</evidence>
<protein>
    <recommendedName>
        <fullName evidence="3">Restriction endonuclease</fullName>
    </recommendedName>
</protein>
<name>A0A239AB37_9ACTN</name>
<evidence type="ECO:0000313" key="2">
    <source>
        <dbReference type="Proteomes" id="UP000198420"/>
    </source>
</evidence>
<evidence type="ECO:0000313" key="1">
    <source>
        <dbReference type="EMBL" id="SNR92876.1"/>
    </source>
</evidence>
<dbReference type="AlphaFoldDB" id="A0A239AB37"/>